<sequence length="40" mass="4972">MKQKRPKDIFMEEISVTCQRDRHLFFMLYRPKYVATLFGF</sequence>
<organism evidence="1 2">
    <name type="scientific">Pseudoalteromonas aurantia 208</name>
    <dbReference type="NCBI Taxonomy" id="1314867"/>
    <lineage>
        <taxon>Bacteria</taxon>
        <taxon>Pseudomonadati</taxon>
        <taxon>Pseudomonadota</taxon>
        <taxon>Gammaproteobacteria</taxon>
        <taxon>Alteromonadales</taxon>
        <taxon>Pseudoalteromonadaceae</taxon>
        <taxon>Pseudoalteromonas</taxon>
    </lineage>
</organism>
<protein>
    <submittedName>
        <fullName evidence="1">Uncharacterized protein</fullName>
    </submittedName>
</protein>
<evidence type="ECO:0000313" key="2">
    <source>
        <dbReference type="Proteomes" id="UP000615755"/>
    </source>
</evidence>
<keyword evidence="2" id="KW-1185">Reference proteome</keyword>
<name>A0ABR9EIN2_9GAMM</name>
<comment type="caution">
    <text evidence="1">The sequence shown here is derived from an EMBL/GenBank/DDBJ whole genome shotgun (WGS) entry which is preliminary data.</text>
</comment>
<gene>
    <name evidence="1" type="ORF">PAUR_b0952</name>
</gene>
<dbReference type="RefSeq" id="WP_263973717.1">
    <property type="nucleotide sequence ID" value="NZ_AQGV01000015.1"/>
</dbReference>
<dbReference type="Proteomes" id="UP000615755">
    <property type="component" value="Unassembled WGS sequence"/>
</dbReference>
<accession>A0ABR9EIN2</accession>
<proteinExistence type="predicted"/>
<dbReference type="EMBL" id="AQGV01000015">
    <property type="protein sequence ID" value="MBE0370844.1"/>
    <property type="molecule type" value="Genomic_DNA"/>
</dbReference>
<reference evidence="1 2" key="1">
    <citation type="submission" date="2015-03" db="EMBL/GenBank/DDBJ databases">
        <title>Genome sequence of Pseudoalteromonas aurantia.</title>
        <authorList>
            <person name="Xie B.-B."/>
            <person name="Rong J.-C."/>
            <person name="Qin Q.-L."/>
            <person name="Zhang Y.-Z."/>
        </authorList>
    </citation>
    <scope>NUCLEOTIDE SEQUENCE [LARGE SCALE GENOMIC DNA]</scope>
    <source>
        <strain evidence="1 2">208</strain>
    </source>
</reference>
<evidence type="ECO:0000313" key="1">
    <source>
        <dbReference type="EMBL" id="MBE0370844.1"/>
    </source>
</evidence>